<evidence type="ECO:0000313" key="1">
    <source>
        <dbReference type="EMBL" id="KDQ50235.1"/>
    </source>
</evidence>
<evidence type="ECO:0000313" key="2">
    <source>
        <dbReference type="Proteomes" id="UP000027265"/>
    </source>
</evidence>
<dbReference type="EMBL" id="KL197763">
    <property type="protein sequence ID" value="KDQ50235.1"/>
    <property type="molecule type" value="Genomic_DNA"/>
</dbReference>
<organism evidence="1 2">
    <name type="scientific">Jaapia argillacea MUCL 33604</name>
    <dbReference type="NCBI Taxonomy" id="933084"/>
    <lineage>
        <taxon>Eukaryota</taxon>
        <taxon>Fungi</taxon>
        <taxon>Dikarya</taxon>
        <taxon>Basidiomycota</taxon>
        <taxon>Agaricomycotina</taxon>
        <taxon>Agaricomycetes</taxon>
        <taxon>Agaricomycetidae</taxon>
        <taxon>Jaapiales</taxon>
        <taxon>Jaapiaceae</taxon>
        <taxon>Jaapia</taxon>
    </lineage>
</organism>
<accession>A0A067P8T0</accession>
<proteinExistence type="predicted"/>
<evidence type="ECO:0008006" key="3">
    <source>
        <dbReference type="Google" id="ProtNLM"/>
    </source>
</evidence>
<dbReference type="SUPFAM" id="SSF52047">
    <property type="entry name" value="RNI-like"/>
    <property type="match status" value="1"/>
</dbReference>
<keyword evidence="2" id="KW-1185">Reference proteome</keyword>
<dbReference type="Gene3D" id="3.80.10.10">
    <property type="entry name" value="Ribonuclease Inhibitor"/>
    <property type="match status" value="1"/>
</dbReference>
<dbReference type="HOGENOM" id="CLU_880181_0_0_1"/>
<name>A0A067P8T0_9AGAM</name>
<reference evidence="2" key="1">
    <citation type="journal article" date="2014" name="Proc. Natl. Acad. Sci. U.S.A.">
        <title>Extensive sampling of basidiomycete genomes demonstrates inadequacy of the white-rot/brown-rot paradigm for wood decay fungi.</title>
        <authorList>
            <person name="Riley R."/>
            <person name="Salamov A.A."/>
            <person name="Brown D.W."/>
            <person name="Nagy L.G."/>
            <person name="Floudas D."/>
            <person name="Held B.W."/>
            <person name="Levasseur A."/>
            <person name="Lombard V."/>
            <person name="Morin E."/>
            <person name="Otillar R."/>
            <person name="Lindquist E.A."/>
            <person name="Sun H."/>
            <person name="LaButti K.M."/>
            <person name="Schmutz J."/>
            <person name="Jabbour D."/>
            <person name="Luo H."/>
            <person name="Baker S.E."/>
            <person name="Pisabarro A.G."/>
            <person name="Walton J.D."/>
            <person name="Blanchette R.A."/>
            <person name="Henrissat B."/>
            <person name="Martin F."/>
            <person name="Cullen D."/>
            <person name="Hibbett D.S."/>
            <person name="Grigoriev I.V."/>
        </authorList>
    </citation>
    <scope>NUCLEOTIDE SEQUENCE [LARGE SCALE GENOMIC DNA]</scope>
    <source>
        <strain evidence="2">MUCL 33604</strain>
    </source>
</reference>
<dbReference type="Proteomes" id="UP000027265">
    <property type="component" value="Unassembled WGS sequence"/>
</dbReference>
<dbReference type="InterPro" id="IPR032675">
    <property type="entry name" value="LRR_dom_sf"/>
</dbReference>
<dbReference type="InParanoid" id="A0A067P8T0"/>
<dbReference type="AlphaFoldDB" id="A0A067P8T0"/>
<gene>
    <name evidence="1" type="ORF">JAAARDRAFT_211829</name>
</gene>
<dbReference type="STRING" id="933084.A0A067P8T0"/>
<protein>
    <recommendedName>
        <fullName evidence="3">F-box domain-containing protein</fullName>
    </recommendedName>
</protein>
<sequence length="316" mass="35780">MAFHPVLRSNDLLLTIFGMFVDQFHRNSTLAACALCCRAWREPAEMVLWSELSSHTPLLKLLPVHEVDWMFCLQRRITSPEFGKFKKFARRVRELTVDDTTIPMHASLSFCISHLSNGEILFPSLRRLDFTIFASRDYASPLFFLSPSIVDLRVRTYFRPIDGGTNWNDSYVGALFDVLGASPKGTSGLRELTLFVELTRDFPQLAEFKNLRGLRLREIHISKASDLFHQLPTLPNLADLSFSVQNLHLADGIDGVRLRSLESLGILGPFSTVTKVLHLLSAPKLETLDVSEGSGTMLDWRMFFTTVTTRFSPSLL</sequence>